<evidence type="ECO:0000256" key="5">
    <source>
        <dbReference type="ARBA" id="ARBA00022989"/>
    </source>
</evidence>
<feature type="non-terminal residue" evidence="14">
    <location>
        <position position="1"/>
    </location>
</feature>
<evidence type="ECO:0000256" key="7">
    <source>
        <dbReference type="ARBA" id="ARBA00023136"/>
    </source>
</evidence>
<comment type="subcellular location">
    <subcellularLocation>
        <location evidence="1">Cell membrane</location>
        <topology evidence="1">Multi-pass membrane protein</topology>
    </subcellularLocation>
</comment>
<keyword evidence="5 12" id="KW-1133">Transmembrane helix</keyword>
<dbReference type="InterPro" id="IPR000204">
    <property type="entry name" value="Orexin_rcpt"/>
</dbReference>
<feature type="transmembrane region" description="Helical" evidence="12">
    <location>
        <begin position="336"/>
        <end position="361"/>
    </location>
</feature>
<feature type="domain" description="G-protein coupled receptors family 1 profile" evidence="13">
    <location>
        <begin position="65"/>
        <end position="358"/>
    </location>
</feature>
<dbReference type="GO" id="GO:0016499">
    <property type="term" value="F:orexin receptor activity"/>
    <property type="evidence" value="ECO:0007669"/>
    <property type="project" value="InterPro"/>
</dbReference>
<dbReference type="Proteomes" id="UP000727407">
    <property type="component" value="Unassembled WGS sequence"/>
</dbReference>
<evidence type="ECO:0000256" key="10">
    <source>
        <dbReference type="ARBA" id="ARBA00023180"/>
    </source>
</evidence>
<evidence type="ECO:0000313" key="14">
    <source>
        <dbReference type="EMBL" id="KAF5905007.1"/>
    </source>
</evidence>
<feature type="transmembrane region" description="Helical" evidence="12">
    <location>
        <begin position="297"/>
        <end position="316"/>
    </location>
</feature>
<feature type="transmembrane region" description="Helical" evidence="12">
    <location>
        <begin position="166"/>
        <end position="184"/>
    </location>
</feature>
<feature type="transmembrane region" description="Helical" evidence="12">
    <location>
        <begin position="126"/>
        <end position="145"/>
    </location>
</feature>
<dbReference type="EMBL" id="QNUK01000049">
    <property type="protein sequence ID" value="KAF5905007.1"/>
    <property type="molecule type" value="Genomic_DNA"/>
</dbReference>
<keyword evidence="11" id="KW-0807">Transducer</keyword>
<sequence length="630" mass="71857">MAGVTVSYGCRDCSVANLTGSSARLRFDEDDELLKYIWSGYLYPKQYEWVLIVAYIVVFLCSLIGNTLVCFAVWKNHHMRTVTNYFIVNLSFADILVTIICLPASLIVDITETWFFGDTLCRILPYLQTISVSVSVLTLSCIAQDRWYAICHPLKFKSTAKRARRSIILIWLVSCMIMIPQAVVMECKSLLPELTNKTVLFTQCDEQWGDEIYPKIYHTCFFIVTYFAPLCLMVLAYIQICQKLWCQQIPGSSSVVQRKWKSLQCSAQVAGPGESVKVRTSAVSAEIKQMKSRRKTARMLMVVLFVFVICYLPISVLNIMKRVFGYFKNTNNRETVYAWFTFSHWLIYANSAANPIIYNFLSVIENSLKDEWTESKLLTYAPAPNTSCVQEMTLCLQDEVCNRQLVPFVQSCSSPQCDERLCRLATRRFYSHLPENVAEMLVFCQCVTGDHDCQHFQNMLDSKSCKKHQTAQWNCLEMLDNCTGEAICRKTFEAFLSKCFGSEDQSFSGYSTRDLLHVIDLNFFVSGNKECRLAFVATMGSVLQSPCTCHGLDHPNLYRCNVLQQAIHKRSYFRPPGPKQIFSSTKSNVNKSLEEYSWLNDQLLYILVSVCAVVLMIIAVAIGIVVHKLG</sequence>
<dbReference type="CDD" id="cd15208">
    <property type="entry name" value="7tmA_OXR"/>
    <property type="match status" value="1"/>
</dbReference>
<dbReference type="PRINTS" id="PR01064">
    <property type="entry name" value="OREXINR"/>
</dbReference>
<dbReference type="InterPro" id="IPR000276">
    <property type="entry name" value="GPCR_Rhodpsn"/>
</dbReference>
<dbReference type="AlphaFoldDB" id="A0A8J4UR80"/>
<keyword evidence="7 12" id="KW-0472">Membrane</keyword>
<proteinExistence type="predicted"/>
<keyword evidence="6" id="KW-0297">G-protein coupled receptor</keyword>
<dbReference type="InterPro" id="IPR037193">
    <property type="entry name" value="GDNF_alpha"/>
</dbReference>
<keyword evidence="10" id="KW-0325">Glycoprotein</keyword>
<dbReference type="SUPFAM" id="SSF110035">
    <property type="entry name" value="GDNF receptor-like"/>
    <property type="match status" value="2"/>
</dbReference>
<dbReference type="PRINTS" id="PR00237">
    <property type="entry name" value="GPCRRHODOPSN"/>
</dbReference>
<comment type="caution">
    <text evidence="14">The sequence shown here is derived from an EMBL/GenBank/DDBJ whole genome shotgun (WGS) entry which is preliminary data.</text>
</comment>
<dbReference type="SUPFAM" id="SSF81321">
    <property type="entry name" value="Family A G protein-coupled receptor-like"/>
    <property type="match status" value="1"/>
</dbReference>
<evidence type="ECO:0000256" key="8">
    <source>
        <dbReference type="ARBA" id="ARBA00023157"/>
    </source>
</evidence>
<evidence type="ECO:0000313" key="15">
    <source>
        <dbReference type="Proteomes" id="UP000727407"/>
    </source>
</evidence>
<dbReference type="GO" id="GO:0007631">
    <property type="term" value="P:feeding behavior"/>
    <property type="evidence" value="ECO:0007669"/>
    <property type="project" value="InterPro"/>
</dbReference>
<accession>A0A8J4UR80</accession>
<evidence type="ECO:0000259" key="13">
    <source>
        <dbReference type="PROSITE" id="PS50262"/>
    </source>
</evidence>
<dbReference type="PANTHER" id="PTHR45695:SF32">
    <property type="entry name" value="G PROTEIN-COUPLED RECEPTOR 15-LIKE"/>
    <property type="match status" value="1"/>
</dbReference>
<feature type="transmembrane region" description="Helical" evidence="12">
    <location>
        <begin position="86"/>
        <end position="106"/>
    </location>
</feature>
<evidence type="ECO:0000256" key="1">
    <source>
        <dbReference type="ARBA" id="ARBA00004651"/>
    </source>
</evidence>
<feature type="transmembrane region" description="Helical" evidence="12">
    <location>
        <begin position="603"/>
        <end position="626"/>
    </location>
</feature>
<evidence type="ECO:0000256" key="9">
    <source>
        <dbReference type="ARBA" id="ARBA00023170"/>
    </source>
</evidence>
<keyword evidence="15" id="KW-1185">Reference proteome</keyword>
<evidence type="ECO:0000256" key="12">
    <source>
        <dbReference type="SAM" id="Phobius"/>
    </source>
</evidence>
<dbReference type="PROSITE" id="PS50262">
    <property type="entry name" value="G_PROTEIN_RECEP_F1_2"/>
    <property type="match status" value="1"/>
</dbReference>
<reference evidence="14" key="1">
    <citation type="submission" date="2020-07" db="EMBL/GenBank/DDBJ databases">
        <title>Clarias magur genome sequencing, assembly and annotation.</title>
        <authorList>
            <person name="Kushwaha B."/>
            <person name="Kumar R."/>
            <person name="Das P."/>
            <person name="Joshi C.G."/>
            <person name="Kumar D."/>
            <person name="Nagpure N.S."/>
            <person name="Pandey M."/>
            <person name="Agarwal S."/>
            <person name="Srivastava S."/>
            <person name="Singh M."/>
            <person name="Sahoo L."/>
            <person name="Jayasankar P."/>
            <person name="Meher P.K."/>
            <person name="Koringa P.G."/>
            <person name="Iquebal M.A."/>
            <person name="Das S.P."/>
            <person name="Bit A."/>
            <person name="Patnaik S."/>
            <person name="Patel N."/>
            <person name="Shah T.M."/>
            <person name="Hinsu A."/>
            <person name="Jena J.K."/>
        </authorList>
    </citation>
    <scope>NUCLEOTIDE SEQUENCE</scope>
    <source>
        <strain evidence="14">CIFAMagur01</strain>
        <tissue evidence="14">Testis</tissue>
    </source>
</reference>
<dbReference type="OrthoDB" id="9986530at2759"/>
<dbReference type="FunFam" id="1.20.1070.10:FF:000075">
    <property type="entry name" value="orexin receptor type 2"/>
    <property type="match status" value="1"/>
</dbReference>
<evidence type="ECO:0000256" key="4">
    <source>
        <dbReference type="ARBA" id="ARBA00022729"/>
    </source>
</evidence>
<keyword evidence="4" id="KW-0732">Signal</keyword>
<name>A0A8J4UR80_CLAMG</name>
<keyword evidence="9 14" id="KW-0675">Receptor</keyword>
<dbReference type="GO" id="GO:0005886">
    <property type="term" value="C:plasma membrane"/>
    <property type="evidence" value="ECO:0007669"/>
    <property type="project" value="UniProtKB-SubCell"/>
</dbReference>
<keyword evidence="2" id="KW-1003">Cell membrane</keyword>
<evidence type="ECO:0000256" key="6">
    <source>
        <dbReference type="ARBA" id="ARBA00023040"/>
    </source>
</evidence>
<dbReference type="Pfam" id="PF00001">
    <property type="entry name" value="7tm_1"/>
    <property type="match status" value="1"/>
</dbReference>
<dbReference type="InterPro" id="IPR017452">
    <property type="entry name" value="GPCR_Rhodpsn_7TM"/>
</dbReference>
<evidence type="ECO:0000256" key="11">
    <source>
        <dbReference type="ARBA" id="ARBA00023224"/>
    </source>
</evidence>
<feature type="transmembrane region" description="Helical" evidence="12">
    <location>
        <begin position="49"/>
        <end position="74"/>
    </location>
</feature>
<keyword evidence="8" id="KW-1015">Disulfide bond</keyword>
<evidence type="ECO:0000256" key="2">
    <source>
        <dbReference type="ARBA" id="ARBA00022475"/>
    </source>
</evidence>
<gene>
    <name evidence="14" type="primary">hcrtr2</name>
    <name evidence="14" type="ORF">DAT39_005301</name>
</gene>
<feature type="transmembrane region" description="Helical" evidence="12">
    <location>
        <begin position="216"/>
        <end position="238"/>
    </location>
</feature>
<dbReference type="PANTHER" id="PTHR45695">
    <property type="entry name" value="LEUCOKININ RECEPTOR-RELATED"/>
    <property type="match status" value="1"/>
</dbReference>
<evidence type="ECO:0000256" key="3">
    <source>
        <dbReference type="ARBA" id="ARBA00022692"/>
    </source>
</evidence>
<keyword evidence="3 12" id="KW-0812">Transmembrane</keyword>
<dbReference type="InterPro" id="IPR016017">
    <property type="entry name" value="GDNF/GAS1"/>
</dbReference>
<dbReference type="Pfam" id="PF02351">
    <property type="entry name" value="GDNF"/>
    <property type="match status" value="2"/>
</dbReference>
<protein>
    <submittedName>
        <fullName evidence="14">Orexin receptor type 2</fullName>
    </submittedName>
</protein>
<dbReference type="SMART" id="SM00907">
    <property type="entry name" value="GDNF"/>
    <property type="match status" value="2"/>
</dbReference>
<organism evidence="14 15">
    <name type="scientific">Clarias magur</name>
    <name type="common">Asian catfish</name>
    <name type="synonym">Macropteronotus magur</name>
    <dbReference type="NCBI Taxonomy" id="1594786"/>
    <lineage>
        <taxon>Eukaryota</taxon>
        <taxon>Metazoa</taxon>
        <taxon>Chordata</taxon>
        <taxon>Craniata</taxon>
        <taxon>Vertebrata</taxon>
        <taxon>Euteleostomi</taxon>
        <taxon>Actinopterygii</taxon>
        <taxon>Neopterygii</taxon>
        <taxon>Teleostei</taxon>
        <taxon>Ostariophysi</taxon>
        <taxon>Siluriformes</taxon>
        <taxon>Clariidae</taxon>
        <taxon>Clarias</taxon>
    </lineage>
</organism>
<dbReference type="Gene3D" id="1.20.1070.10">
    <property type="entry name" value="Rhodopsin 7-helix transmembrane proteins"/>
    <property type="match status" value="1"/>
</dbReference>